<evidence type="ECO:0000259" key="1">
    <source>
        <dbReference type="Pfam" id="PF18735"/>
    </source>
</evidence>
<evidence type="ECO:0000313" key="2">
    <source>
        <dbReference type="EMBL" id="OUN57282.1"/>
    </source>
</evidence>
<gene>
    <name evidence="2" type="ORF">B5G17_02685</name>
</gene>
<dbReference type="Pfam" id="PF18735">
    <property type="entry name" value="HEPN_RiboL-PSP"/>
    <property type="match status" value="1"/>
</dbReference>
<comment type="caution">
    <text evidence="2">The sequence shown here is derived from an EMBL/GenBank/DDBJ whole genome shotgun (WGS) entry which is preliminary data.</text>
</comment>
<accession>A0A1Y3V841</accession>
<dbReference type="AlphaFoldDB" id="A0A1Y3V841"/>
<dbReference type="EMBL" id="NFHS01000001">
    <property type="protein sequence ID" value="OUN57282.1"/>
    <property type="molecule type" value="Genomic_DNA"/>
</dbReference>
<feature type="domain" description="RiboL-PSP-HEPN" evidence="1">
    <location>
        <begin position="21"/>
        <end position="162"/>
    </location>
</feature>
<protein>
    <recommendedName>
        <fullName evidence="1">RiboL-PSP-HEPN domain-containing protein</fullName>
    </recommendedName>
</protein>
<dbReference type="RefSeq" id="WP_051401077.1">
    <property type="nucleotide sequence ID" value="NZ_CAXVJK010000006.1"/>
</dbReference>
<organism evidence="2 3">
    <name type="scientific">Bacteroides uniformis</name>
    <dbReference type="NCBI Taxonomy" id="820"/>
    <lineage>
        <taxon>Bacteria</taxon>
        <taxon>Pseudomonadati</taxon>
        <taxon>Bacteroidota</taxon>
        <taxon>Bacteroidia</taxon>
        <taxon>Bacteroidales</taxon>
        <taxon>Bacteroidaceae</taxon>
        <taxon>Bacteroides</taxon>
    </lineage>
</organism>
<dbReference type="Proteomes" id="UP000196329">
    <property type="component" value="Unassembled WGS sequence"/>
</dbReference>
<evidence type="ECO:0000313" key="3">
    <source>
        <dbReference type="Proteomes" id="UP000196329"/>
    </source>
</evidence>
<proteinExistence type="predicted"/>
<dbReference type="InterPro" id="IPR041519">
    <property type="entry name" value="HEPN_RiboL-PSP"/>
</dbReference>
<sequence>MINNINAKAAIDDCNAELDRITGIINGVGSTSPLSGYLTKYSLIRICGTLEVCYKTIIADYYENAAPQLGQFIGYHLRDASMNPTYENICQALKRFDDNKNQNFKSAITTLPNSESLKEAFSVLNRERNNVAHGTNSTLSFNDMKDRFSEAIQIIEILDTIMV</sequence>
<reference evidence="3" key="1">
    <citation type="submission" date="2017-04" db="EMBL/GenBank/DDBJ databases">
        <title>Function of individual gut microbiota members based on whole genome sequencing of pure cultures obtained from chicken caecum.</title>
        <authorList>
            <person name="Medvecky M."/>
            <person name="Cejkova D."/>
            <person name="Polansky O."/>
            <person name="Karasova D."/>
            <person name="Kubasova T."/>
            <person name="Cizek A."/>
            <person name="Rychlik I."/>
        </authorList>
    </citation>
    <scope>NUCLEOTIDE SEQUENCE [LARGE SCALE GENOMIC DNA]</scope>
    <source>
        <strain evidence="3">An67</strain>
    </source>
</reference>
<dbReference type="GeneID" id="90530328"/>
<name>A0A1Y3V841_BACUN</name>